<proteinExistence type="predicted"/>
<reference evidence="1 2" key="1">
    <citation type="journal article" date="2011" name="Genome Res.">
        <title>Phylogeny-wide analysis of social amoeba genomes highlights ancient origins for complex intercellular communication.</title>
        <authorList>
            <person name="Heidel A.J."/>
            <person name="Lawal H.M."/>
            <person name="Felder M."/>
            <person name="Schilde C."/>
            <person name="Helps N.R."/>
            <person name="Tunggal B."/>
            <person name="Rivero F."/>
            <person name="John U."/>
            <person name="Schleicher M."/>
            <person name="Eichinger L."/>
            <person name="Platzer M."/>
            <person name="Noegel A.A."/>
            <person name="Schaap P."/>
            <person name="Gloeckner G."/>
        </authorList>
    </citation>
    <scope>NUCLEOTIDE SEQUENCE [LARGE SCALE GENOMIC DNA]</scope>
    <source>
        <strain evidence="2">ATCC 26659 / Pp 5 / PN500</strain>
    </source>
</reference>
<dbReference type="InParanoid" id="D3BMS7"/>
<keyword evidence="2" id="KW-1185">Reference proteome</keyword>
<sequence>MGDASFNKLEIIRFLNENRSEGCTKQALIQALNNEKIDILGWLLANRTECTIESIEFDIIKKIEAFTQFKFRSLDSQKYFDTYR</sequence>
<dbReference type="RefSeq" id="XP_020429418.1">
    <property type="nucleotide sequence ID" value="XM_020583231.1"/>
</dbReference>
<dbReference type="EMBL" id="ADBJ01000043">
    <property type="protein sequence ID" value="EFA77289.1"/>
    <property type="molecule type" value="Genomic_DNA"/>
</dbReference>
<organism evidence="1 2">
    <name type="scientific">Heterostelium pallidum (strain ATCC 26659 / Pp 5 / PN500)</name>
    <name type="common">Cellular slime mold</name>
    <name type="synonym">Polysphondylium pallidum</name>
    <dbReference type="NCBI Taxonomy" id="670386"/>
    <lineage>
        <taxon>Eukaryota</taxon>
        <taxon>Amoebozoa</taxon>
        <taxon>Evosea</taxon>
        <taxon>Eumycetozoa</taxon>
        <taxon>Dictyostelia</taxon>
        <taxon>Acytosteliales</taxon>
        <taxon>Acytosteliaceae</taxon>
        <taxon>Heterostelium</taxon>
    </lineage>
</organism>
<dbReference type="Proteomes" id="UP000001396">
    <property type="component" value="Unassembled WGS sequence"/>
</dbReference>
<dbReference type="AlphaFoldDB" id="D3BMS7"/>
<evidence type="ECO:0000313" key="1">
    <source>
        <dbReference type="EMBL" id="EFA77289.1"/>
    </source>
</evidence>
<name>D3BMS7_HETP5</name>
<gene>
    <name evidence="1" type="ORF">PPL_12500</name>
</gene>
<evidence type="ECO:0000313" key="2">
    <source>
        <dbReference type="Proteomes" id="UP000001396"/>
    </source>
</evidence>
<protein>
    <submittedName>
        <fullName evidence="1">Uncharacterized protein</fullName>
    </submittedName>
</protein>
<comment type="caution">
    <text evidence="1">The sequence shown here is derived from an EMBL/GenBank/DDBJ whole genome shotgun (WGS) entry which is preliminary data.</text>
</comment>
<dbReference type="GeneID" id="31367967"/>
<accession>D3BMS7</accession>